<accession>A0ABX7M959</accession>
<feature type="domain" description="Water stress and hypersensitive response" evidence="1">
    <location>
        <begin position="33"/>
        <end position="150"/>
    </location>
</feature>
<protein>
    <submittedName>
        <fullName evidence="2">LEA type 2 family protein</fullName>
    </submittedName>
</protein>
<dbReference type="Pfam" id="PF03168">
    <property type="entry name" value="LEA_2"/>
    <property type="match status" value="1"/>
</dbReference>
<dbReference type="InterPro" id="IPR004864">
    <property type="entry name" value="LEA_2"/>
</dbReference>
<dbReference type="RefSeq" id="WP_206253825.1">
    <property type="nucleotide sequence ID" value="NZ_CP071060.1"/>
</dbReference>
<dbReference type="SUPFAM" id="SSF117070">
    <property type="entry name" value="LEA14-like"/>
    <property type="match status" value="1"/>
</dbReference>
<evidence type="ECO:0000313" key="2">
    <source>
        <dbReference type="EMBL" id="QSI76022.1"/>
    </source>
</evidence>
<dbReference type="EMBL" id="CP071060">
    <property type="protein sequence ID" value="QSI76022.1"/>
    <property type="molecule type" value="Genomic_DNA"/>
</dbReference>
<dbReference type="Gene3D" id="2.60.40.1820">
    <property type="match status" value="1"/>
</dbReference>
<evidence type="ECO:0000313" key="3">
    <source>
        <dbReference type="Proteomes" id="UP000663570"/>
    </source>
</evidence>
<name>A0ABX7M959_9RHOO</name>
<gene>
    <name evidence="2" type="ORF">JY500_16305</name>
</gene>
<dbReference type="SMART" id="SM00769">
    <property type="entry name" value="WHy"/>
    <property type="match status" value="1"/>
</dbReference>
<sequence>MRAIARPLVLGWLLLAAGCAIMALGLQKPEVSVEDVSLLPGGGMLQQRMHLTLRVSNPNEKDITVDGMTFGFEINGQKVATGMTGQSVVLPRLGETTVGVDVSASLIELLAKLPKVFEGGKAFGYRVHGEVLTRDYGRLPFDRKGELSLDKLAEKAGTTAPAGQRGQF</sequence>
<dbReference type="InterPro" id="IPR013990">
    <property type="entry name" value="WHy-dom"/>
</dbReference>
<reference evidence="2 3" key="1">
    <citation type="submission" date="2021-02" db="EMBL/GenBank/DDBJ databases">
        <title>Niveibacterium changnyeongensis HC41.</title>
        <authorList>
            <person name="Kang M."/>
        </authorList>
    </citation>
    <scope>NUCLEOTIDE SEQUENCE [LARGE SCALE GENOMIC DNA]</scope>
    <source>
        <strain evidence="2 3">HC41</strain>
    </source>
</reference>
<dbReference type="Proteomes" id="UP000663570">
    <property type="component" value="Chromosome"/>
</dbReference>
<dbReference type="PROSITE" id="PS51257">
    <property type="entry name" value="PROKAR_LIPOPROTEIN"/>
    <property type="match status" value="1"/>
</dbReference>
<evidence type="ECO:0000259" key="1">
    <source>
        <dbReference type="SMART" id="SM00769"/>
    </source>
</evidence>
<proteinExistence type="predicted"/>
<organism evidence="2 3">
    <name type="scientific">Niveibacterium microcysteis</name>
    <dbReference type="NCBI Taxonomy" id="2811415"/>
    <lineage>
        <taxon>Bacteria</taxon>
        <taxon>Pseudomonadati</taxon>
        <taxon>Pseudomonadota</taxon>
        <taxon>Betaproteobacteria</taxon>
        <taxon>Rhodocyclales</taxon>
        <taxon>Rhodocyclaceae</taxon>
        <taxon>Niveibacterium</taxon>
    </lineage>
</organism>
<keyword evidence="3" id="KW-1185">Reference proteome</keyword>